<proteinExistence type="predicted"/>
<evidence type="ECO:0000313" key="2">
    <source>
        <dbReference type="Proteomes" id="UP001234297"/>
    </source>
</evidence>
<dbReference type="Proteomes" id="UP001234297">
    <property type="component" value="Chromosome 5"/>
</dbReference>
<sequence length="401" mass="43788">MGMLIAEIDLNLMFLEPKQFLSTSLVFGAEIGLEFGFDVLFFCPVLQTFGHGIGINYGQIANNLPSPSRVALLVQSLSIKKVKLYDADPNVLSAFSSYDVEFIVGVGNENILNMMDPTKAQAWLKEHIQPYIPQTKITCITVGNEVFSGNDTNLMSNLLPAMQSLHGALVSLGLDSQVNISTAHSLAILSNSYPPSAGSFRPDLTGYIQPLLNFHAQIKSPFLINAYPYFAYKANPNQVSLDYVLFEPNAGMTDANTNLKYDNMLYAQIDSVYSAIKAMGHTDIEIKISETGWPSKGDSDEVGATPENAGKYNGNLLQRIAENQGTPMKPSVPVDIYVFALFNEDLKPGPVSERNYGLFYPDGTPVYNIGLSGYLQQLSSAYRTVAASILGFLITIAAFLI</sequence>
<comment type="caution">
    <text evidence="1">The sequence shown here is derived from an EMBL/GenBank/DDBJ whole genome shotgun (WGS) entry which is preliminary data.</text>
</comment>
<keyword evidence="2" id="KW-1185">Reference proteome</keyword>
<accession>A0ACC2M2G2</accession>
<dbReference type="EMBL" id="CM056813">
    <property type="protein sequence ID" value="KAJ8639942.1"/>
    <property type="molecule type" value="Genomic_DNA"/>
</dbReference>
<gene>
    <name evidence="1" type="ORF">MRB53_016636</name>
</gene>
<reference evidence="1 2" key="1">
    <citation type="journal article" date="2022" name="Hortic Res">
        <title>A haplotype resolved chromosomal level avocado genome allows analysis of novel avocado genes.</title>
        <authorList>
            <person name="Nath O."/>
            <person name="Fletcher S.J."/>
            <person name="Hayward A."/>
            <person name="Shaw L.M."/>
            <person name="Masouleh A.K."/>
            <person name="Furtado A."/>
            <person name="Henry R.J."/>
            <person name="Mitter N."/>
        </authorList>
    </citation>
    <scope>NUCLEOTIDE SEQUENCE [LARGE SCALE GENOMIC DNA]</scope>
    <source>
        <strain evidence="2">cv. Hass</strain>
    </source>
</reference>
<protein>
    <submittedName>
        <fullName evidence="1">Uncharacterized protein</fullName>
    </submittedName>
</protein>
<organism evidence="1 2">
    <name type="scientific">Persea americana</name>
    <name type="common">Avocado</name>
    <dbReference type="NCBI Taxonomy" id="3435"/>
    <lineage>
        <taxon>Eukaryota</taxon>
        <taxon>Viridiplantae</taxon>
        <taxon>Streptophyta</taxon>
        <taxon>Embryophyta</taxon>
        <taxon>Tracheophyta</taxon>
        <taxon>Spermatophyta</taxon>
        <taxon>Magnoliopsida</taxon>
        <taxon>Magnoliidae</taxon>
        <taxon>Laurales</taxon>
        <taxon>Lauraceae</taxon>
        <taxon>Persea</taxon>
    </lineage>
</organism>
<evidence type="ECO:0000313" key="1">
    <source>
        <dbReference type="EMBL" id="KAJ8639942.1"/>
    </source>
</evidence>
<name>A0ACC2M2G2_PERAE</name>